<geneLocation type="mitochondrion" evidence="9"/>
<evidence type="ECO:0000256" key="7">
    <source>
        <dbReference type="SAM" id="Phobius"/>
    </source>
</evidence>
<dbReference type="GO" id="GO:0031966">
    <property type="term" value="C:mitochondrial membrane"/>
    <property type="evidence" value="ECO:0007669"/>
    <property type="project" value="UniProtKB-SubCell"/>
</dbReference>
<reference evidence="9" key="1">
    <citation type="submission" date="2012-12" db="EMBL/GenBank/DDBJ databases">
        <authorList>
            <person name="Lang B.F."/>
        </authorList>
    </citation>
    <scope>NUCLEOTIDE SEQUENCE</scope>
    <source>
        <strain evidence="9">ATCC 50519</strain>
    </source>
</reference>
<dbReference type="RefSeq" id="YP_007476190.1">
    <property type="nucleotide sequence ID" value="NC_020370.1"/>
</dbReference>
<evidence type="ECO:0000256" key="6">
    <source>
        <dbReference type="ARBA" id="ARBA00023310"/>
    </source>
</evidence>
<comment type="subcellular location">
    <subcellularLocation>
        <location evidence="1">Mitochondrion membrane</location>
    </subcellularLocation>
</comment>
<dbReference type="AlphaFoldDB" id="M1K3L5"/>
<dbReference type="GO" id="GO:0016787">
    <property type="term" value="F:hydrolase activity"/>
    <property type="evidence" value="ECO:0007669"/>
    <property type="project" value="UniProtKB-KW"/>
</dbReference>
<dbReference type="Pfam" id="PF02326">
    <property type="entry name" value="YMF19"/>
    <property type="match status" value="1"/>
</dbReference>
<feature type="transmembrane region" description="Helical" evidence="7">
    <location>
        <begin position="12"/>
        <end position="32"/>
    </location>
</feature>
<gene>
    <name evidence="9" type="primary">atp8</name>
</gene>
<keyword evidence="3 7" id="KW-1133">Transmembrane helix</keyword>
<evidence type="ECO:0000259" key="8">
    <source>
        <dbReference type="Pfam" id="PF02326"/>
    </source>
</evidence>
<dbReference type="EMBL" id="KC573040">
    <property type="protein sequence ID" value="AGE93691.1"/>
    <property type="molecule type" value="Genomic_DNA"/>
</dbReference>
<protein>
    <submittedName>
        <fullName evidence="9">ATP synthase F0 subunit 8</fullName>
        <ecNumber evidence="9">3.6.3.14</ecNumber>
    </submittedName>
</protein>
<keyword evidence="5 7" id="KW-0472">Membrane</keyword>
<dbReference type="InterPro" id="IPR003319">
    <property type="entry name" value="YMF19-like_N"/>
</dbReference>
<keyword evidence="4 9" id="KW-0496">Mitochondrion</keyword>
<evidence type="ECO:0000256" key="2">
    <source>
        <dbReference type="ARBA" id="ARBA00022692"/>
    </source>
</evidence>
<feature type="domain" description="ATP synthase YMF19-like N-terminal" evidence="8">
    <location>
        <begin position="2"/>
        <end position="58"/>
    </location>
</feature>
<organism evidence="9">
    <name type="scientific">Ministeria vibrans</name>
    <name type="common">Bacterivorous amoeba</name>
    <dbReference type="NCBI Taxonomy" id="134558"/>
    <lineage>
        <taxon>Eukaryota</taxon>
        <taxon>Filasterea</taxon>
        <taxon>Ministeria</taxon>
    </lineage>
</organism>
<proteinExistence type="predicted"/>
<evidence type="ECO:0000256" key="1">
    <source>
        <dbReference type="ARBA" id="ARBA00004325"/>
    </source>
</evidence>
<evidence type="ECO:0000256" key="5">
    <source>
        <dbReference type="ARBA" id="ARBA00023136"/>
    </source>
</evidence>
<evidence type="ECO:0000256" key="4">
    <source>
        <dbReference type="ARBA" id="ARBA00023128"/>
    </source>
</evidence>
<accession>M1K3L5</accession>
<keyword evidence="9" id="KW-0378">Hydrolase</keyword>
<sequence length="206" mass="24271">MPHLDTLTYSSQLFWFLIGFIILWIYNSNYMIPVMESLNFFRKLFKGKNQDNLKNKIAIVIAKRTGHSLMKTEHSFNDLSDMIHKGYRNTLKTFEESPERAYGTEKLLKYKMKGRFSGIIDQEKLKEEELAYSFACKWEKEELSKLEKWDNKIVIKLTSKLIKRTCNILDILIYPHIQTSDGIPDIDIKAIDNDKFLSDTLSMKKK</sequence>
<dbReference type="GeneID" id="14659599"/>
<evidence type="ECO:0000256" key="3">
    <source>
        <dbReference type="ARBA" id="ARBA00022989"/>
    </source>
</evidence>
<keyword evidence="2 7" id="KW-0812">Transmembrane</keyword>
<dbReference type="EC" id="3.6.3.14" evidence="9"/>
<name>M1K3L5_MINVI</name>
<keyword evidence="6" id="KW-0066">ATP synthesis</keyword>
<dbReference type="GO" id="GO:0006754">
    <property type="term" value="P:ATP biosynthetic process"/>
    <property type="evidence" value="ECO:0007669"/>
    <property type="project" value="UniProtKB-KW"/>
</dbReference>
<evidence type="ECO:0000313" key="9">
    <source>
        <dbReference type="EMBL" id="AGE93691.1"/>
    </source>
</evidence>